<sequence length="242" mass="26077">MVLIPMVLGVFLSPTMLLAASQSNQPKPNLFRSKHFQMGQTNVSFCHEIRAPNGVPIILSNSTQGNPGADESITPVNLRPTGCAHFKCAPATSSPLDMSSCGIVVQTLMNNSTGSFIAPPSTFSPFGSSLNTDTYPNTEINLSTDTWVVVSHGNCAAIIQNNAGDHNNTIQATWAHFGYESVKVLERCSTHTGTNGGRCTPSSYLNYNLSTLTSQPLTAVYEIQAAFLLRSWDAELEIWGSY</sequence>
<evidence type="ECO:0000313" key="2">
    <source>
        <dbReference type="EMBL" id="POW02139.1"/>
    </source>
</evidence>
<name>A0A2S4UY00_9BASI</name>
<dbReference type="EMBL" id="PKSL01000147">
    <property type="protein sequence ID" value="POW02139.1"/>
    <property type="molecule type" value="Genomic_DNA"/>
</dbReference>
<dbReference type="AlphaFoldDB" id="A0A2S4UY00"/>
<feature type="signal peptide" evidence="1">
    <location>
        <begin position="1"/>
        <end position="20"/>
    </location>
</feature>
<keyword evidence="3" id="KW-1185">Reference proteome</keyword>
<dbReference type="Proteomes" id="UP000239156">
    <property type="component" value="Unassembled WGS sequence"/>
</dbReference>
<reference evidence="2" key="1">
    <citation type="submission" date="2017-12" db="EMBL/GenBank/DDBJ databases">
        <title>Gene loss provides genomic basis for host adaptation in cereal stripe rust fungi.</title>
        <authorList>
            <person name="Xia C."/>
        </authorList>
    </citation>
    <scope>NUCLEOTIDE SEQUENCE [LARGE SCALE GENOMIC DNA]</scope>
    <source>
        <strain evidence="2">93-210</strain>
    </source>
</reference>
<proteinExistence type="predicted"/>
<accession>A0A2S4UY00</accession>
<dbReference type="VEuPathDB" id="FungiDB:PSHT_04953"/>
<organism evidence="2 3">
    <name type="scientific">Puccinia striiformis</name>
    <dbReference type="NCBI Taxonomy" id="27350"/>
    <lineage>
        <taxon>Eukaryota</taxon>
        <taxon>Fungi</taxon>
        <taxon>Dikarya</taxon>
        <taxon>Basidiomycota</taxon>
        <taxon>Pucciniomycotina</taxon>
        <taxon>Pucciniomycetes</taxon>
        <taxon>Pucciniales</taxon>
        <taxon>Pucciniaceae</taxon>
        <taxon>Puccinia</taxon>
    </lineage>
</organism>
<evidence type="ECO:0000256" key="1">
    <source>
        <dbReference type="SAM" id="SignalP"/>
    </source>
</evidence>
<gene>
    <name evidence="2" type="ORF">PSTT_11963</name>
</gene>
<protein>
    <submittedName>
        <fullName evidence="2">Uncharacterized protein</fullName>
    </submittedName>
</protein>
<dbReference type="VEuPathDB" id="FungiDB:PSTT_11963"/>
<feature type="chain" id="PRO_5015696013" evidence="1">
    <location>
        <begin position="21"/>
        <end position="242"/>
    </location>
</feature>
<comment type="caution">
    <text evidence="2">The sequence shown here is derived from an EMBL/GenBank/DDBJ whole genome shotgun (WGS) entry which is preliminary data.</text>
</comment>
<keyword evidence="1" id="KW-0732">Signal</keyword>
<evidence type="ECO:0000313" key="3">
    <source>
        <dbReference type="Proteomes" id="UP000239156"/>
    </source>
</evidence>